<dbReference type="CDD" id="cd04365">
    <property type="entry name" value="IlGF_relaxin_like"/>
    <property type="match status" value="1"/>
</dbReference>
<reference evidence="9" key="1">
    <citation type="submission" date="2025-08" db="UniProtKB">
        <authorList>
            <consortium name="RefSeq"/>
        </authorList>
    </citation>
    <scope>IDENTIFICATION</scope>
    <source>
        <tissue evidence="9">Blood</tissue>
    </source>
</reference>
<dbReference type="SMART" id="SM00078">
    <property type="entry name" value="IlGF"/>
    <property type="match status" value="1"/>
</dbReference>
<dbReference type="GO" id="GO:0001664">
    <property type="term" value="F:G protein-coupled receptor binding"/>
    <property type="evidence" value="ECO:0007669"/>
    <property type="project" value="TreeGrafter"/>
</dbReference>
<feature type="signal peptide" evidence="6">
    <location>
        <begin position="1"/>
        <end position="22"/>
    </location>
</feature>
<dbReference type="RefSeq" id="XP_054835707.1">
    <property type="nucleotide sequence ID" value="XM_054979732.1"/>
</dbReference>
<comment type="subcellular location">
    <subcellularLocation>
        <location evidence="1">Secreted</location>
    </subcellularLocation>
</comment>
<feature type="chain" id="PRO_5041710480" evidence="6">
    <location>
        <begin position="23"/>
        <end position="137"/>
    </location>
</feature>
<keyword evidence="3" id="KW-0964">Secreted</keyword>
<dbReference type="CTD" id="10022"/>
<gene>
    <name evidence="9" type="primary">INSL5</name>
</gene>
<evidence type="ECO:0000313" key="8">
    <source>
        <dbReference type="Proteomes" id="UP001190640"/>
    </source>
</evidence>
<keyword evidence="6" id="KW-0732">Signal</keyword>
<dbReference type="Pfam" id="PF00049">
    <property type="entry name" value="Insulin"/>
    <property type="match status" value="1"/>
</dbReference>
<name>A0AA97JE63_EUBMA</name>
<evidence type="ECO:0000256" key="1">
    <source>
        <dbReference type="ARBA" id="ARBA00004613"/>
    </source>
</evidence>
<dbReference type="Proteomes" id="UP001190640">
    <property type="component" value="Chromosome 5"/>
</dbReference>
<dbReference type="SUPFAM" id="SSF56994">
    <property type="entry name" value="Insulin-like"/>
    <property type="match status" value="1"/>
</dbReference>
<dbReference type="InterPro" id="IPR051777">
    <property type="entry name" value="Insulin-like_neuro_ligands"/>
</dbReference>
<dbReference type="GO" id="GO:0005179">
    <property type="term" value="F:hormone activity"/>
    <property type="evidence" value="ECO:0007669"/>
    <property type="project" value="UniProtKB-KW"/>
</dbReference>
<accession>A0AA97JE63</accession>
<keyword evidence="5" id="KW-1015">Disulfide bond</keyword>
<evidence type="ECO:0000256" key="3">
    <source>
        <dbReference type="ARBA" id="ARBA00022525"/>
    </source>
</evidence>
<comment type="subunit">
    <text evidence="2">Heterodimer of a B chain and an A chain linked by two disulfide bonds.</text>
</comment>
<dbReference type="GeneID" id="129329965"/>
<feature type="domain" description="Insulin-like" evidence="7">
    <location>
        <begin position="27"/>
        <end position="137"/>
    </location>
</feature>
<dbReference type="PANTHER" id="PTHR20968:SF2">
    <property type="entry name" value="INSULIN-LIKE PEPTIDE INSL5"/>
    <property type="match status" value="1"/>
</dbReference>
<dbReference type="KEGG" id="emc:129329965"/>
<protein>
    <submittedName>
        <fullName evidence="9">Insulin-like peptide INSL5</fullName>
    </submittedName>
</protein>
<dbReference type="PANTHER" id="PTHR20968">
    <property type="entry name" value="ILGF DOMAIN-CONTAINING PROTEIN"/>
    <property type="match status" value="1"/>
</dbReference>
<organism evidence="8 9">
    <name type="scientific">Eublepharis macularius</name>
    <name type="common">Leopard gecko</name>
    <name type="synonym">Cyrtodactylus macularius</name>
    <dbReference type="NCBI Taxonomy" id="481883"/>
    <lineage>
        <taxon>Eukaryota</taxon>
        <taxon>Metazoa</taxon>
        <taxon>Chordata</taxon>
        <taxon>Craniata</taxon>
        <taxon>Vertebrata</taxon>
        <taxon>Euteleostomi</taxon>
        <taxon>Lepidosauria</taxon>
        <taxon>Squamata</taxon>
        <taxon>Bifurcata</taxon>
        <taxon>Gekkota</taxon>
        <taxon>Eublepharidae</taxon>
        <taxon>Eublepharinae</taxon>
        <taxon>Eublepharis</taxon>
    </lineage>
</organism>
<evidence type="ECO:0000256" key="5">
    <source>
        <dbReference type="ARBA" id="ARBA00023157"/>
    </source>
</evidence>
<dbReference type="GO" id="GO:0005576">
    <property type="term" value="C:extracellular region"/>
    <property type="evidence" value="ECO:0007669"/>
    <property type="project" value="UniProtKB-SubCell"/>
</dbReference>
<dbReference type="InterPro" id="IPR016179">
    <property type="entry name" value="Insulin-like"/>
</dbReference>
<sequence>MRGVLLGLLLLSVFMAISEVKSEERFVKLCGRDFVRAVVFICGGSRWRRHLANNAEGFFGEKSHPHISLDVSASATENNIQKPESQSEEFIQALSQSKGNVWSKQQRSILKRSEEVTQLTNSCCSSGCHESSIRSLC</sequence>
<dbReference type="InterPro" id="IPR036438">
    <property type="entry name" value="Insulin-like_sf"/>
</dbReference>
<keyword evidence="8" id="KW-1185">Reference proteome</keyword>
<keyword evidence="4" id="KW-0372">Hormone</keyword>
<evidence type="ECO:0000259" key="7">
    <source>
        <dbReference type="SMART" id="SM00078"/>
    </source>
</evidence>
<dbReference type="Gene3D" id="1.10.100.10">
    <property type="entry name" value="Insulin-like"/>
    <property type="match status" value="1"/>
</dbReference>
<evidence type="ECO:0000256" key="2">
    <source>
        <dbReference type="ARBA" id="ARBA00011207"/>
    </source>
</evidence>
<evidence type="ECO:0000256" key="4">
    <source>
        <dbReference type="ARBA" id="ARBA00022702"/>
    </source>
</evidence>
<dbReference type="AlphaFoldDB" id="A0AA97JE63"/>
<evidence type="ECO:0000313" key="9">
    <source>
        <dbReference type="RefSeq" id="XP_054835707.1"/>
    </source>
</evidence>
<evidence type="ECO:0000256" key="6">
    <source>
        <dbReference type="SAM" id="SignalP"/>
    </source>
</evidence>
<proteinExistence type="predicted"/>